<protein>
    <recommendedName>
        <fullName evidence="5">PPIase cyclophilin-type domain-containing protein</fullName>
    </recommendedName>
</protein>
<accession>A0ABR3LLU3</accession>
<dbReference type="CDD" id="cd01428">
    <property type="entry name" value="ADK"/>
    <property type="match status" value="1"/>
</dbReference>
<dbReference type="Proteomes" id="UP001558613">
    <property type="component" value="Unassembled WGS sequence"/>
</dbReference>
<gene>
    <name evidence="6" type="ORF">QQF64_016067</name>
</gene>
<feature type="non-terminal residue" evidence="6">
    <location>
        <position position="1"/>
    </location>
</feature>
<dbReference type="PROSITE" id="PS50072">
    <property type="entry name" value="CSA_PPIASE_2"/>
    <property type="match status" value="1"/>
</dbReference>
<sequence length="1786" mass="204659">SVMSRLESMAVRCPAVPVRLMPTEEAELADQMDTEELFRTLSSCRNVAPGFQWRRSRWSGNCPVALKEGRIVKGRPEFAVGFIDKFYILSSQDALQKFMANPRRYLLPHIPYLPCKVSVIGPPCSGKSTVCTLLAEHYGAVVVDVEALMERTLSTFTKDMLDKVRQDATLAGLENVRAKIQLEATNTSGDVTTNEGESDETYSATEVTEDHPDVQAFVEEAMKKTAESPATAPRELFLEALEKHIREIEAEDVEAEHKKGWILDNIPSSRSHLITIEELYSAVTPQVLFCLKDNDKEGRTVLTRMYERNKEEVDGAVLARLQKERKLQKTQDISERLKHTEDSMKGSQPTDTKSKLETLHEESESFDKSDEDKTPNDEEVVLPIVWENGYPDGPEMEVFSVQLKQFLADWENMEHTITCSYAILDISNKTPQDILQEMIYHMEKPFKYTAMSISSADLEEEEEAINALTQAQKRDYVNEEEEQDSEEDVSFKRQLGDTKHFCPVVLKERGMLQPCLDDNAAKYRDKVYYFSSTEAQEKFLQNPELYISSTQLLKPPALRVFMLGVRGSGKTTHGKWLAEQLGVFHIQFRERLQELILRKTQKHVSYADDSEPPEEPPEELQGLLEAQAQGQSIMSPLDQDEKLSHDDSASDVPDTMEEQALTADEEAIKAYLQDGDPLPPDILEMVLLQWWNQEPYKSTGFILEGFPQNQEEVSFMVEHHLFPDVVAVMSVEVSEVVRRLLPSQLTHWRERRDRKQEQMRLVIKLRRELRERAITQRRAELMAERAPKKNSPLTLRPLNEQDEDDEEAQEKSEAMDEEQQDLEEMEAMLLEEFPAVEEEEAEDEETEAGAEERLETEISKRFEKDDNNLTSMTDILNDNQIPRLVISAGRLPRIVRYQLLQGIKPLMVNRESLFQMCQPISYSLARRLLYCSFKYPSAFGCWDPVKYAEGDLIQPPQGPFNATFPVILHQFIYFFASKETRNTFILNPIKYLRQPKPNPSLPIKLAIIGPPKAGKTTVARVFAREYGLARLSTGDAIRMVLNNQAKTELANQVQKHLNQGLTIPDELAIQCLEVAVMSLVCSTRGFVLDGFPVTKHQAELLESRSIIPMLVIELQLDTAEVLRRGLRDKEKNNRPYPMHDSPQVLNIRNSCFRREVEALRLHFHQQYHNWTPADAHKSKWWVWERVLDEVRVSLRHIHAYLERIQKGQAAGINRLCITPRELQSRLGEFEQYCPVSLALHRHLVDCSQNSSLELAAEFKGHFYKMASREFLERFLEFPERFVVPGCPYPLPPPPLLPHKLNAGQVKSRFPQQVEMKGFCPVTYLDGQQRYEALVRGNTEYAVEYRNRIYIFESEKKQEKFLQSPETYWDQKLPHKLPPLEDPVLLTSLPIMGYLEQSVAVPIIKAMTAVGQLKPKFPFLSVKRSAILYLAFHLKAFNSRNPDYIRQKYKKKLQKFEESCELISYLSTTMKMHRSPHNLPPDFAQKLDRFLALEKSTKTASEIVGLLNKHNFQIAKSIAEGLKNKFPESFDNPTIRPLLECDWHDYLSNKKRELKGDVWQYSGCLMSFANGQLLGDERKLSSWAEKVWKFTFHRPQALYKALTEEYYTSNLRSTGHIFVYMDIESGGEAFGRLLFELFSDLCPKTCGNFKALCTGAAGLSKSNLELSYKGSIFHRVVPNGWLQGGDISPERKGIGGESIYGPTFEDENFVISHNKRGILGMANQGAHSNGSQFYITLQPASWMDHKYVAFGQLVEGTEVLKRLEAVPTYNERPKQDCKIAACGVFEP</sequence>
<dbReference type="Gene3D" id="3.40.50.300">
    <property type="entry name" value="P-loop containing nucleotide triphosphate hydrolases"/>
    <property type="match status" value="3"/>
</dbReference>
<organism evidence="6 7">
    <name type="scientific">Cirrhinus molitorella</name>
    <name type="common">mud carp</name>
    <dbReference type="NCBI Taxonomy" id="172907"/>
    <lineage>
        <taxon>Eukaryota</taxon>
        <taxon>Metazoa</taxon>
        <taxon>Chordata</taxon>
        <taxon>Craniata</taxon>
        <taxon>Vertebrata</taxon>
        <taxon>Euteleostomi</taxon>
        <taxon>Actinopterygii</taxon>
        <taxon>Neopterygii</taxon>
        <taxon>Teleostei</taxon>
        <taxon>Ostariophysi</taxon>
        <taxon>Cypriniformes</taxon>
        <taxon>Cyprinidae</taxon>
        <taxon>Labeoninae</taxon>
        <taxon>Labeonini</taxon>
        <taxon>Cirrhinus</taxon>
    </lineage>
</organism>
<evidence type="ECO:0000256" key="1">
    <source>
        <dbReference type="ARBA" id="ARBA00022679"/>
    </source>
</evidence>
<dbReference type="EMBL" id="JAYMGO010000020">
    <property type="protein sequence ID" value="KAL1253838.1"/>
    <property type="molecule type" value="Genomic_DNA"/>
</dbReference>
<feature type="compositionally biased region" description="Basic and acidic residues" evidence="4">
    <location>
        <begin position="327"/>
        <end position="344"/>
    </location>
</feature>
<feature type="domain" description="PPIase cyclophilin-type" evidence="5">
    <location>
        <begin position="1619"/>
        <end position="1783"/>
    </location>
</feature>
<dbReference type="Pfam" id="PF00406">
    <property type="entry name" value="ADK"/>
    <property type="match status" value="1"/>
</dbReference>
<reference evidence="6 7" key="1">
    <citation type="submission" date="2023-09" db="EMBL/GenBank/DDBJ databases">
        <authorList>
            <person name="Wang M."/>
        </authorList>
    </citation>
    <scope>NUCLEOTIDE SEQUENCE [LARGE SCALE GENOMIC DNA]</scope>
    <source>
        <strain evidence="6">GT-2023</strain>
        <tissue evidence="6">Liver</tissue>
    </source>
</reference>
<feature type="region of interest" description="Disordered" evidence="4">
    <location>
        <begin position="186"/>
        <end position="205"/>
    </location>
</feature>
<dbReference type="InterPro" id="IPR000850">
    <property type="entry name" value="Adenylat/UMP-CMP_kin"/>
</dbReference>
<feature type="region of interest" description="Disordered" evidence="4">
    <location>
        <begin position="327"/>
        <end position="376"/>
    </location>
</feature>
<dbReference type="InterPro" id="IPR002130">
    <property type="entry name" value="Cyclophilin-type_PPIase_dom"/>
</dbReference>
<dbReference type="SUPFAM" id="SSF50891">
    <property type="entry name" value="Cyclophilin-like"/>
    <property type="match status" value="1"/>
</dbReference>
<dbReference type="Gene3D" id="2.40.100.10">
    <property type="entry name" value="Cyclophilin-like"/>
    <property type="match status" value="1"/>
</dbReference>
<evidence type="ECO:0000256" key="2">
    <source>
        <dbReference type="ARBA" id="ARBA00022741"/>
    </source>
</evidence>
<dbReference type="PRINTS" id="PR00153">
    <property type="entry name" value="CSAPPISMRASE"/>
</dbReference>
<proteinExistence type="predicted"/>
<dbReference type="InterPro" id="IPR029000">
    <property type="entry name" value="Cyclophilin-like_dom_sf"/>
</dbReference>
<evidence type="ECO:0000259" key="5">
    <source>
        <dbReference type="PROSITE" id="PS50072"/>
    </source>
</evidence>
<keyword evidence="2" id="KW-0547">Nucleotide-binding</keyword>
<keyword evidence="7" id="KW-1185">Reference proteome</keyword>
<evidence type="ECO:0000313" key="7">
    <source>
        <dbReference type="Proteomes" id="UP001558613"/>
    </source>
</evidence>
<keyword evidence="3" id="KW-0418">Kinase</keyword>
<dbReference type="PANTHER" id="PTHR23359">
    <property type="entry name" value="NUCLEOTIDE KINASE"/>
    <property type="match status" value="1"/>
</dbReference>
<name>A0ABR3LLU3_9TELE</name>
<evidence type="ECO:0000256" key="3">
    <source>
        <dbReference type="ARBA" id="ARBA00022777"/>
    </source>
</evidence>
<dbReference type="InterPro" id="IPR027417">
    <property type="entry name" value="P-loop_NTPase"/>
</dbReference>
<feature type="compositionally biased region" description="Basic and acidic residues" evidence="4">
    <location>
        <begin position="352"/>
        <end position="376"/>
    </location>
</feature>
<dbReference type="SUPFAM" id="SSF52540">
    <property type="entry name" value="P-loop containing nucleoside triphosphate hydrolases"/>
    <property type="match status" value="3"/>
</dbReference>
<keyword evidence="1" id="KW-0808">Transferase</keyword>
<evidence type="ECO:0000313" key="6">
    <source>
        <dbReference type="EMBL" id="KAL1253838.1"/>
    </source>
</evidence>
<evidence type="ECO:0000256" key="4">
    <source>
        <dbReference type="SAM" id="MobiDB-lite"/>
    </source>
</evidence>
<comment type="caution">
    <text evidence="6">The sequence shown here is derived from an EMBL/GenBank/DDBJ whole genome shotgun (WGS) entry which is preliminary data.</text>
</comment>
<feature type="region of interest" description="Disordered" evidence="4">
    <location>
        <begin position="780"/>
        <end position="820"/>
    </location>
</feature>
<dbReference type="Pfam" id="PF00160">
    <property type="entry name" value="Pro_isomerase"/>
    <property type="match status" value="1"/>
</dbReference>